<accession>A0ABP0RTQ1</accession>
<feature type="compositionally biased region" description="Basic and acidic residues" evidence="1">
    <location>
        <begin position="245"/>
        <end position="272"/>
    </location>
</feature>
<keyword evidence="2" id="KW-0812">Transmembrane</keyword>
<feature type="transmembrane region" description="Helical" evidence="2">
    <location>
        <begin position="100"/>
        <end position="118"/>
    </location>
</feature>
<dbReference type="EMBL" id="CAXAMN010026576">
    <property type="protein sequence ID" value="CAK9104024.1"/>
    <property type="molecule type" value="Genomic_DNA"/>
</dbReference>
<gene>
    <name evidence="3" type="ORF">CCMP2556_LOCUS48795</name>
</gene>
<keyword evidence="4" id="KW-1185">Reference proteome</keyword>
<evidence type="ECO:0000256" key="2">
    <source>
        <dbReference type="SAM" id="Phobius"/>
    </source>
</evidence>
<comment type="caution">
    <text evidence="3">The sequence shown here is derived from an EMBL/GenBank/DDBJ whole genome shotgun (WGS) entry which is preliminary data.</text>
</comment>
<evidence type="ECO:0000313" key="4">
    <source>
        <dbReference type="Proteomes" id="UP001642484"/>
    </source>
</evidence>
<sequence length="272" mass="30137">MSMLAPILPTHVVDTARIASVASPVPRTGGPQRLQPMQPGTTFMRAMAAGVVLAQAVKVRNTLKRRGSRVQRLAVDEGEQDDDSLRVVVRKNVIKTVCRVGLWSVFTAAGAYVLYPSLQQFLWTFLTGTKTVVPLSDIVQGYVGNVLALMSVLFSILAGNSYTSLYSQNEAIFCALFAEVSEAKALMEQIALVCSGRPFYRSALESIRRYVERDLRRLDRPPSILCACKPRHPTRAETRGVGQVEMERTGEKTRISSDAEDWKSDITRSWDV</sequence>
<evidence type="ECO:0000313" key="3">
    <source>
        <dbReference type="EMBL" id="CAK9104024.1"/>
    </source>
</evidence>
<protein>
    <submittedName>
        <fullName evidence="3">Uncharacterized protein</fullName>
    </submittedName>
</protein>
<evidence type="ECO:0000256" key="1">
    <source>
        <dbReference type="SAM" id="MobiDB-lite"/>
    </source>
</evidence>
<dbReference type="Proteomes" id="UP001642484">
    <property type="component" value="Unassembled WGS sequence"/>
</dbReference>
<feature type="transmembrane region" description="Helical" evidence="2">
    <location>
        <begin position="138"/>
        <end position="158"/>
    </location>
</feature>
<reference evidence="3 4" key="1">
    <citation type="submission" date="2024-02" db="EMBL/GenBank/DDBJ databases">
        <authorList>
            <person name="Chen Y."/>
            <person name="Shah S."/>
            <person name="Dougan E. K."/>
            <person name="Thang M."/>
            <person name="Chan C."/>
        </authorList>
    </citation>
    <scope>NUCLEOTIDE SEQUENCE [LARGE SCALE GENOMIC DNA]</scope>
</reference>
<name>A0ABP0RTQ1_9DINO</name>
<proteinExistence type="predicted"/>
<keyword evidence="2" id="KW-0472">Membrane</keyword>
<keyword evidence="2" id="KW-1133">Transmembrane helix</keyword>
<organism evidence="3 4">
    <name type="scientific">Durusdinium trenchii</name>
    <dbReference type="NCBI Taxonomy" id="1381693"/>
    <lineage>
        <taxon>Eukaryota</taxon>
        <taxon>Sar</taxon>
        <taxon>Alveolata</taxon>
        <taxon>Dinophyceae</taxon>
        <taxon>Suessiales</taxon>
        <taxon>Symbiodiniaceae</taxon>
        <taxon>Durusdinium</taxon>
    </lineage>
</organism>
<feature type="region of interest" description="Disordered" evidence="1">
    <location>
        <begin position="237"/>
        <end position="272"/>
    </location>
</feature>